<accession>A0ACC8EL14</accession>
<protein>
    <submittedName>
        <fullName evidence="1">Uncharacterized protein</fullName>
    </submittedName>
</protein>
<evidence type="ECO:0000313" key="2">
    <source>
        <dbReference type="Proteomes" id="UP000250078"/>
    </source>
</evidence>
<gene>
    <name evidence="1" type="ORF">K441DRAFT_691455</name>
</gene>
<keyword evidence="2" id="KW-1185">Reference proteome</keyword>
<proteinExistence type="predicted"/>
<dbReference type="Proteomes" id="UP000250078">
    <property type="component" value="Unassembled WGS sequence"/>
</dbReference>
<reference evidence="1 2" key="1">
    <citation type="journal article" date="2016" name="Nat. Commun.">
        <title>Ectomycorrhizal ecology is imprinted in the genome of the dominant symbiotic fungus Cenococcum geophilum.</title>
        <authorList>
            <consortium name="DOE Joint Genome Institute"/>
            <person name="Peter M."/>
            <person name="Kohler A."/>
            <person name="Ohm R.A."/>
            <person name="Kuo A."/>
            <person name="Krutzmann J."/>
            <person name="Morin E."/>
            <person name="Arend M."/>
            <person name="Barry K.W."/>
            <person name="Binder M."/>
            <person name="Choi C."/>
            <person name="Clum A."/>
            <person name="Copeland A."/>
            <person name="Grisel N."/>
            <person name="Haridas S."/>
            <person name="Kipfer T."/>
            <person name="LaButti K."/>
            <person name="Lindquist E."/>
            <person name="Lipzen A."/>
            <person name="Maire R."/>
            <person name="Meier B."/>
            <person name="Mihaltcheva S."/>
            <person name="Molinier V."/>
            <person name="Murat C."/>
            <person name="Poggeler S."/>
            <person name="Quandt C.A."/>
            <person name="Sperisen C."/>
            <person name="Tritt A."/>
            <person name="Tisserant E."/>
            <person name="Crous P.W."/>
            <person name="Henrissat B."/>
            <person name="Nehls U."/>
            <person name="Egli S."/>
            <person name="Spatafora J.W."/>
            <person name="Grigoriev I.V."/>
            <person name="Martin F.M."/>
        </authorList>
    </citation>
    <scope>NUCLEOTIDE SEQUENCE [LARGE SCALE GENOMIC DNA]</scope>
    <source>
        <strain evidence="1 2">1.58</strain>
    </source>
</reference>
<organism evidence="1 2">
    <name type="scientific">Cenococcum geophilum 1.58</name>
    <dbReference type="NCBI Taxonomy" id="794803"/>
    <lineage>
        <taxon>Eukaryota</taxon>
        <taxon>Fungi</taxon>
        <taxon>Dikarya</taxon>
        <taxon>Ascomycota</taxon>
        <taxon>Pezizomycotina</taxon>
        <taxon>Dothideomycetes</taxon>
        <taxon>Pleosporomycetidae</taxon>
        <taxon>Gloniales</taxon>
        <taxon>Gloniaceae</taxon>
        <taxon>Cenococcum</taxon>
    </lineage>
</organism>
<evidence type="ECO:0000313" key="1">
    <source>
        <dbReference type="EMBL" id="OCK86877.1"/>
    </source>
</evidence>
<sequence>MLIRPPANIPIENTNINTRPGVELSPEQKPLVGSVLNLFAGRPSLKKLSLWTDDGVFEDLLNHRQRPEAHDLQTAFSEIERLSHSAKSAGNPISLDLRTRYVVKGLKKEHAISSVVNIYTNSAGRIEKVEDKWDGNLPDSSITNAFRRLNAVTVPKGCGCAEGQDGGSGEGELGSSPILKPWFWVGGL</sequence>
<dbReference type="EMBL" id="KV748282">
    <property type="protein sequence ID" value="OCK86877.1"/>
    <property type="molecule type" value="Genomic_DNA"/>
</dbReference>
<name>A0ACC8EL14_9PEZI</name>